<sequence length="72" mass="8179">MLEMFMAKMLMTLSGETASESDVGNNGRGEEDDDEDNDSEWKNEDNRKDKYDKASTKDRNHGYGVLLAEDDI</sequence>
<name>A0A9D5CKF4_9LILI</name>
<evidence type="ECO:0000313" key="2">
    <source>
        <dbReference type="EMBL" id="KAJ0975051.1"/>
    </source>
</evidence>
<feature type="region of interest" description="Disordered" evidence="1">
    <location>
        <begin position="13"/>
        <end position="72"/>
    </location>
</feature>
<protein>
    <submittedName>
        <fullName evidence="2">Uncharacterized protein</fullName>
    </submittedName>
</protein>
<dbReference type="EMBL" id="JAGGNH010000004">
    <property type="protein sequence ID" value="KAJ0975051.1"/>
    <property type="molecule type" value="Genomic_DNA"/>
</dbReference>
<evidence type="ECO:0000313" key="3">
    <source>
        <dbReference type="Proteomes" id="UP001085076"/>
    </source>
</evidence>
<gene>
    <name evidence="2" type="ORF">J5N97_017016</name>
</gene>
<keyword evidence="3" id="KW-1185">Reference proteome</keyword>
<feature type="compositionally biased region" description="Basic and acidic residues" evidence="1">
    <location>
        <begin position="39"/>
        <end position="61"/>
    </location>
</feature>
<accession>A0A9D5CKF4</accession>
<proteinExistence type="predicted"/>
<reference evidence="2" key="1">
    <citation type="submission" date="2021-03" db="EMBL/GenBank/DDBJ databases">
        <authorList>
            <person name="Li Z."/>
            <person name="Yang C."/>
        </authorList>
    </citation>
    <scope>NUCLEOTIDE SEQUENCE</scope>
    <source>
        <strain evidence="2">Dzin_1.0</strain>
        <tissue evidence="2">Leaf</tissue>
    </source>
</reference>
<comment type="caution">
    <text evidence="2">The sequence shown here is derived from an EMBL/GenBank/DDBJ whole genome shotgun (WGS) entry which is preliminary data.</text>
</comment>
<evidence type="ECO:0000256" key="1">
    <source>
        <dbReference type="SAM" id="MobiDB-lite"/>
    </source>
</evidence>
<dbReference type="Proteomes" id="UP001085076">
    <property type="component" value="Miscellaneous, Linkage group lg04"/>
</dbReference>
<organism evidence="2 3">
    <name type="scientific">Dioscorea zingiberensis</name>
    <dbReference type="NCBI Taxonomy" id="325984"/>
    <lineage>
        <taxon>Eukaryota</taxon>
        <taxon>Viridiplantae</taxon>
        <taxon>Streptophyta</taxon>
        <taxon>Embryophyta</taxon>
        <taxon>Tracheophyta</taxon>
        <taxon>Spermatophyta</taxon>
        <taxon>Magnoliopsida</taxon>
        <taxon>Liliopsida</taxon>
        <taxon>Dioscoreales</taxon>
        <taxon>Dioscoreaceae</taxon>
        <taxon>Dioscorea</taxon>
    </lineage>
</organism>
<dbReference type="AlphaFoldDB" id="A0A9D5CKF4"/>
<reference evidence="2" key="2">
    <citation type="journal article" date="2022" name="Hortic Res">
        <title>The genome of Dioscorea zingiberensis sheds light on the biosynthesis, origin and evolution of the medicinally important diosgenin saponins.</title>
        <authorList>
            <person name="Li Y."/>
            <person name="Tan C."/>
            <person name="Li Z."/>
            <person name="Guo J."/>
            <person name="Li S."/>
            <person name="Chen X."/>
            <person name="Wang C."/>
            <person name="Dai X."/>
            <person name="Yang H."/>
            <person name="Song W."/>
            <person name="Hou L."/>
            <person name="Xu J."/>
            <person name="Tong Z."/>
            <person name="Xu A."/>
            <person name="Yuan X."/>
            <person name="Wang W."/>
            <person name="Yang Q."/>
            <person name="Chen L."/>
            <person name="Sun Z."/>
            <person name="Wang K."/>
            <person name="Pan B."/>
            <person name="Chen J."/>
            <person name="Bao Y."/>
            <person name="Liu F."/>
            <person name="Qi X."/>
            <person name="Gang D.R."/>
            <person name="Wen J."/>
            <person name="Li J."/>
        </authorList>
    </citation>
    <scope>NUCLEOTIDE SEQUENCE</scope>
    <source>
        <strain evidence="2">Dzin_1.0</strain>
    </source>
</reference>